<accession>A0A143PDV1</accession>
<evidence type="ECO:0000256" key="7">
    <source>
        <dbReference type="ARBA" id="ARBA00023239"/>
    </source>
</evidence>
<dbReference type="AlphaFoldDB" id="A0A143PDV1"/>
<keyword evidence="7" id="KW-0456">Lyase</keyword>
<evidence type="ECO:0000313" key="11">
    <source>
        <dbReference type="EMBL" id="QQS83809.1"/>
    </source>
</evidence>
<dbReference type="EMBL" id="RQTE01000155">
    <property type="protein sequence ID" value="RZI01562.1"/>
    <property type="molecule type" value="Genomic_DNA"/>
</dbReference>
<dbReference type="PROSITE" id="PS51171">
    <property type="entry name" value="PREPHENATE_DEHYDR_3"/>
    <property type="match status" value="1"/>
</dbReference>
<dbReference type="EC" id="4.2.1.51" evidence="2"/>
<dbReference type="KEGG" id="scv:A4G25_12625"/>
<evidence type="ECO:0000313" key="13">
    <source>
        <dbReference type="Proteomes" id="UP000293854"/>
    </source>
</evidence>
<dbReference type="Proteomes" id="UP000293854">
    <property type="component" value="Unassembled WGS sequence"/>
</dbReference>
<evidence type="ECO:0000256" key="5">
    <source>
        <dbReference type="ARBA" id="ARBA00023141"/>
    </source>
</evidence>
<evidence type="ECO:0000256" key="4">
    <source>
        <dbReference type="ARBA" id="ARBA00022605"/>
    </source>
</evidence>
<dbReference type="UniPathway" id="UPA00121">
    <property type="reaction ID" value="UER00345"/>
</dbReference>
<reference evidence="12 13" key="1">
    <citation type="submission" date="2018-11" db="EMBL/GenBank/DDBJ databases">
        <title>Genomic profiling of Staphylococcus species from a Poultry farm system in KwaZulu-Natal, South Africa.</title>
        <authorList>
            <person name="Amoako D.G."/>
            <person name="Somboro A.M."/>
            <person name="Abia A.L.K."/>
            <person name="Bester L.A."/>
            <person name="Essack S.Y."/>
        </authorList>
    </citation>
    <scope>NUCLEOTIDE SEQUENCE [LARGE SCALE GENOMIC DNA]</scope>
    <source>
        <strain evidence="12 13">SA11</strain>
    </source>
</reference>
<dbReference type="GO" id="GO:0004664">
    <property type="term" value="F:prephenate dehydratase activity"/>
    <property type="evidence" value="ECO:0007669"/>
    <property type="project" value="UniProtKB-EC"/>
</dbReference>
<dbReference type="InterPro" id="IPR001086">
    <property type="entry name" value="Preph_deHydtase"/>
</dbReference>
<feature type="domain" description="ACT" evidence="10">
    <location>
        <begin position="190"/>
        <end position="264"/>
    </location>
</feature>
<name>A0A143PDV1_9STAP</name>
<reference evidence="11 14" key="2">
    <citation type="submission" date="2021-01" db="EMBL/GenBank/DDBJ databases">
        <title>FDA dAtabase for Regulatory Grade micrObial Sequences (FDA-ARGOS): Supporting development and validation of Infectious Disease Dx tests.</title>
        <authorList>
            <person name="Sproer C."/>
            <person name="Gronow S."/>
            <person name="Severitt S."/>
            <person name="Schroder I."/>
            <person name="Tallon L."/>
            <person name="Sadzewicz L."/>
            <person name="Zhao X."/>
            <person name="Boylan J."/>
            <person name="Ott S."/>
            <person name="Bowen H."/>
            <person name="Vavikolanu K."/>
            <person name="Mehta A."/>
            <person name="Aluvathingal J."/>
            <person name="Nadendla S."/>
            <person name="Lowell S."/>
            <person name="Myers T."/>
            <person name="Yan Y."/>
            <person name="Sichtig H."/>
        </authorList>
    </citation>
    <scope>NUCLEOTIDE SEQUENCE [LARGE SCALE GENOMIC DNA]</scope>
    <source>
        <strain evidence="11 14">FDAARGOS_1148</strain>
    </source>
</reference>
<dbReference type="OrthoDB" id="9802281at2"/>
<dbReference type="RefSeq" id="WP_047132829.1">
    <property type="nucleotide sequence ID" value="NZ_CP015114.1"/>
</dbReference>
<dbReference type="Gene3D" id="3.40.190.10">
    <property type="entry name" value="Periplasmic binding protein-like II"/>
    <property type="match status" value="2"/>
</dbReference>
<evidence type="ECO:0000256" key="8">
    <source>
        <dbReference type="ARBA" id="ARBA00047848"/>
    </source>
</evidence>
<evidence type="ECO:0000313" key="14">
    <source>
        <dbReference type="Proteomes" id="UP000595942"/>
    </source>
</evidence>
<sequence>MNLYYLGPRGTFSYLASQKYLGDETADYIPKTNLYEVVQSVQDHPGSIGIVPIENSIEGTINIIADGLANQNIYALDEIHLNIQFALYGLKDTDLSQLDTVYSIAPAISQTSQFIKTHQFKIGYADSTVQSLDHIDEHTGAIAPLGMTESDNHTYMPLAENIEDFPHNVTRFLVIGSQLELSETATDTMLLITPKEDRAGLLATILNTFAIFNINLSWIESRPLKTQLGMYHFFVQADTSLNDELNKVIKILETLDYQVKLIGSFNKKA</sequence>
<comment type="pathway">
    <text evidence="1">Amino-acid biosynthesis; L-phenylalanine biosynthesis; phenylpyruvate from prephenate: step 1/1.</text>
</comment>
<dbReference type="PROSITE" id="PS51671">
    <property type="entry name" value="ACT"/>
    <property type="match status" value="1"/>
</dbReference>
<keyword evidence="14" id="KW-1185">Reference proteome</keyword>
<dbReference type="PANTHER" id="PTHR21022:SF19">
    <property type="entry name" value="PREPHENATE DEHYDRATASE-RELATED"/>
    <property type="match status" value="1"/>
</dbReference>
<evidence type="ECO:0000259" key="10">
    <source>
        <dbReference type="PROSITE" id="PS51671"/>
    </source>
</evidence>
<gene>
    <name evidence="12" type="ORF">EIG99_08385</name>
    <name evidence="11" type="ORF">I6J05_05840</name>
</gene>
<dbReference type="SUPFAM" id="SSF53850">
    <property type="entry name" value="Periplasmic binding protein-like II"/>
    <property type="match status" value="1"/>
</dbReference>
<evidence type="ECO:0000256" key="2">
    <source>
        <dbReference type="ARBA" id="ARBA00013147"/>
    </source>
</evidence>
<keyword evidence="6" id="KW-0584">Phenylalanine biosynthesis</keyword>
<evidence type="ECO:0000259" key="9">
    <source>
        <dbReference type="PROSITE" id="PS51171"/>
    </source>
</evidence>
<dbReference type="InterPro" id="IPR045865">
    <property type="entry name" value="ACT-like_dom_sf"/>
</dbReference>
<dbReference type="Gene3D" id="3.30.70.260">
    <property type="match status" value="1"/>
</dbReference>
<dbReference type="SUPFAM" id="SSF55021">
    <property type="entry name" value="ACT-like"/>
    <property type="match status" value="1"/>
</dbReference>
<dbReference type="PANTHER" id="PTHR21022">
    <property type="entry name" value="PREPHENATE DEHYDRATASE P PROTEIN"/>
    <property type="match status" value="1"/>
</dbReference>
<dbReference type="Proteomes" id="UP000595942">
    <property type="component" value="Chromosome"/>
</dbReference>
<dbReference type="GO" id="GO:0005737">
    <property type="term" value="C:cytoplasm"/>
    <property type="evidence" value="ECO:0007669"/>
    <property type="project" value="TreeGrafter"/>
</dbReference>
<evidence type="ECO:0000313" key="12">
    <source>
        <dbReference type="EMBL" id="RZI01562.1"/>
    </source>
</evidence>
<proteinExistence type="predicted"/>
<feature type="domain" description="Prephenate dehydratase" evidence="9">
    <location>
        <begin position="2"/>
        <end position="177"/>
    </location>
</feature>
<evidence type="ECO:0000256" key="1">
    <source>
        <dbReference type="ARBA" id="ARBA00004741"/>
    </source>
</evidence>
<dbReference type="GeneID" id="93726205"/>
<organism evidence="12 13">
    <name type="scientific">Staphylococcus condimenti</name>
    <dbReference type="NCBI Taxonomy" id="70255"/>
    <lineage>
        <taxon>Bacteria</taxon>
        <taxon>Bacillati</taxon>
        <taxon>Bacillota</taxon>
        <taxon>Bacilli</taxon>
        <taxon>Bacillales</taxon>
        <taxon>Staphylococcaceae</taxon>
        <taxon>Staphylococcus</taxon>
    </lineage>
</organism>
<dbReference type="GO" id="GO:0009094">
    <property type="term" value="P:L-phenylalanine biosynthetic process"/>
    <property type="evidence" value="ECO:0007669"/>
    <property type="project" value="UniProtKB-UniPathway"/>
</dbReference>
<protein>
    <recommendedName>
        <fullName evidence="3">Prephenate dehydratase</fullName>
        <ecNumber evidence="2">4.2.1.51</ecNumber>
    </recommendedName>
</protein>
<evidence type="ECO:0000256" key="6">
    <source>
        <dbReference type="ARBA" id="ARBA00023222"/>
    </source>
</evidence>
<dbReference type="EMBL" id="CP068073">
    <property type="protein sequence ID" value="QQS83809.1"/>
    <property type="molecule type" value="Genomic_DNA"/>
</dbReference>
<comment type="catalytic activity">
    <reaction evidence="8">
        <text>prephenate + H(+) = 3-phenylpyruvate + CO2 + H2O</text>
        <dbReference type="Rhea" id="RHEA:21648"/>
        <dbReference type="ChEBI" id="CHEBI:15377"/>
        <dbReference type="ChEBI" id="CHEBI:15378"/>
        <dbReference type="ChEBI" id="CHEBI:16526"/>
        <dbReference type="ChEBI" id="CHEBI:18005"/>
        <dbReference type="ChEBI" id="CHEBI:29934"/>
        <dbReference type="EC" id="4.2.1.51"/>
    </reaction>
</comment>
<keyword evidence="4" id="KW-0028">Amino-acid biosynthesis</keyword>
<dbReference type="CDD" id="cd04905">
    <property type="entry name" value="ACT_CM-PDT"/>
    <property type="match status" value="1"/>
</dbReference>
<dbReference type="InterPro" id="IPR002912">
    <property type="entry name" value="ACT_dom"/>
</dbReference>
<dbReference type="Pfam" id="PF00800">
    <property type="entry name" value="PDT"/>
    <property type="match status" value="1"/>
</dbReference>
<evidence type="ECO:0000256" key="3">
    <source>
        <dbReference type="ARBA" id="ARBA00021872"/>
    </source>
</evidence>
<keyword evidence="5" id="KW-0057">Aromatic amino acid biosynthesis</keyword>